<gene>
    <name evidence="2" type="ORF">Vbra_9258</name>
</gene>
<organism evidence="2 3">
    <name type="scientific">Vitrella brassicaformis (strain CCMP3155)</name>
    <dbReference type="NCBI Taxonomy" id="1169540"/>
    <lineage>
        <taxon>Eukaryota</taxon>
        <taxon>Sar</taxon>
        <taxon>Alveolata</taxon>
        <taxon>Colpodellida</taxon>
        <taxon>Vitrellaceae</taxon>
        <taxon>Vitrella</taxon>
    </lineage>
</organism>
<protein>
    <submittedName>
        <fullName evidence="2">Uncharacterized protein</fullName>
    </submittedName>
</protein>
<evidence type="ECO:0000313" key="3">
    <source>
        <dbReference type="Proteomes" id="UP000041254"/>
    </source>
</evidence>
<dbReference type="EMBL" id="CDMY01000450">
    <property type="protein sequence ID" value="CEM13970.1"/>
    <property type="molecule type" value="Genomic_DNA"/>
</dbReference>
<feature type="compositionally biased region" description="Low complexity" evidence="1">
    <location>
        <begin position="302"/>
        <end position="312"/>
    </location>
</feature>
<feature type="compositionally biased region" description="Low complexity" evidence="1">
    <location>
        <begin position="333"/>
        <end position="344"/>
    </location>
</feature>
<accession>A0A0G4FJU0</accession>
<feature type="region of interest" description="Disordered" evidence="1">
    <location>
        <begin position="302"/>
        <end position="364"/>
    </location>
</feature>
<name>A0A0G4FJU0_VITBC</name>
<evidence type="ECO:0000256" key="1">
    <source>
        <dbReference type="SAM" id="MobiDB-lite"/>
    </source>
</evidence>
<sequence>MVVERSSSRLLSQCAVTPRFGLPMAGKSEECAREGDDADAAGEDPFMFALRLSGRLQLLIHSGVSSLQLSSTVTVNIVGLDITHSPDPPHTAATTTTPTEDSSPLVVLIFAHPTFPLSVALAISRAYVQQYGRVKHLDGGQDGGESERGQPVALRWRGAPPKDHVMEHVVRQSRNVFLSWMHRQAALLTQPPTSPLPSMLLFALPPSSLPTAPSVPPTSRRSPLRCLCCLPLSVCGCRRRREAKEKVPETREEERHVWVRRSDSADLSPVPPGLTQQWTEALMAERTGDGPWTTHAVLQPAATAKEAPSAATVQSQGQEKAGDRTKQAKRRPSWSSWLSVVPSAKAKKAQRRRPRKRSAKVSSVVVDGHDAGEVDGGADAEAPAPRVVWGDGAGDETAAVENKRPAAVRLRVVGMNSVAIAVPEPDHSGADLGALKEDSAVMELTTSVPGDGSDEQKRHRGGRCVSVECMALALRPALEVWDAFERQMGVTCT</sequence>
<evidence type="ECO:0000313" key="2">
    <source>
        <dbReference type="EMBL" id="CEM13970.1"/>
    </source>
</evidence>
<reference evidence="2 3" key="1">
    <citation type="submission" date="2014-11" db="EMBL/GenBank/DDBJ databases">
        <authorList>
            <person name="Zhu J."/>
            <person name="Qi W."/>
            <person name="Song R."/>
        </authorList>
    </citation>
    <scope>NUCLEOTIDE SEQUENCE [LARGE SCALE GENOMIC DNA]</scope>
</reference>
<proteinExistence type="predicted"/>
<feature type="compositionally biased region" description="Basic residues" evidence="1">
    <location>
        <begin position="345"/>
        <end position="359"/>
    </location>
</feature>
<dbReference type="AlphaFoldDB" id="A0A0G4FJU0"/>
<dbReference type="VEuPathDB" id="CryptoDB:Vbra_9258"/>
<dbReference type="Proteomes" id="UP000041254">
    <property type="component" value="Unassembled WGS sequence"/>
</dbReference>
<keyword evidence="3" id="KW-1185">Reference proteome</keyword>
<dbReference type="InParanoid" id="A0A0G4FJU0"/>